<dbReference type="SUPFAM" id="SSF46626">
    <property type="entry name" value="Cytochrome c"/>
    <property type="match status" value="1"/>
</dbReference>
<dbReference type="InterPro" id="IPR036909">
    <property type="entry name" value="Cyt_c-like_dom_sf"/>
</dbReference>
<dbReference type="Gene3D" id="1.10.760.10">
    <property type="entry name" value="Cytochrome c-like domain"/>
    <property type="match status" value="1"/>
</dbReference>
<evidence type="ECO:0000256" key="5">
    <source>
        <dbReference type="SAM" id="SignalP"/>
    </source>
</evidence>
<evidence type="ECO:0000256" key="3">
    <source>
        <dbReference type="ARBA" id="ARBA00023004"/>
    </source>
</evidence>
<dbReference type="AlphaFoldDB" id="A0A8J7U354"/>
<evidence type="ECO:0000256" key="4">
    <source>
        <dbReference type="PROSITE-ProRule" id="PRU00433"/>
    </source>
</evidence>
<evidence type="ECO:0000256" key="1">
    <source>
        <dbReference type="ARBA" id="ARBA00022617"/>
    </source>
</evidence>
<keyword evidence="5" id="KW-0732">Signal</keyword>
<feature type="chain" id="PRO_5035311296" evidence="5">
    <location>
        <begin position="26"/>
        <end position="133"/>
    </location>
</feature>
<sequence length="133" mass="14305">MKNLVRIAVPAIIGALLAACSPPEAPPTSVDPLVLGRTIYIKRCVSCHNHDGTGTLRRKPYAADFNQPGGVLSRSDDELLASVLDGKTGAYGTMPAFRPILKEHEVRAALTYIRSQFKPKQAELKPIPGGETL</sequence>
<keyword evidence="8" id="KW-1185">Reference proteome</keyword>
<dbReference type="EMBL" id="JAFREP010000015">
    <property type="protein sequence ID" value="MBO1320028.1"/>
    <property type="molecule type" value="Genomic_DNA"/>
</dbReference>
<keyword evidence="2 4" id="KW-0479">Metal-binding</keyword>
<dbReference type="RefSeq" id="WP_207859981.1">
    <property type="nucleotide sequence ID" value="NZ_JAFREP010000015.1"/>
</dbReference>
<gene>
    <name evidence="7" type="ORF">J3U88_16255</name>
</gene>
<evidence type="ECO:0000313" key="8">
    <source>
        <dbReference type="Proteomes" id="UP000664417"/>
    </source>
</evidence>
<protein>
    <submittedName>
        <fullName evidence="7">Cytochrome c</fullName>
    </submittedName>
</protein>
<proteinExistence type="predicted"/>
<organism evidence="7 8">
    <name type="scientific">Acanthopleuribacter pedis</name>
    <dbReference type="NCBI Taxonomy" id="442870"/>
    <lineage>
        <taxon>Bacteria</taxon>
        <taxon>Pseudomonadati</taxon>
        <taxon>Acidobacteriota</taxon>
        <taxon>Holophagae</taxon>
        <taxon>Acanthopleuribacterales</taxon>
        <taxon>Acanthopleuribacteraceae</taxon>
        <taxon>Acanthopleuribacter</taxon>
    </lineage>
</organism>
<dbReference type="Pfam" id="PF13442">
    <property type="entry name" value="Cytochrome_CBB3"/>
    <property type="match status" value="1"/>
</dbReference>
<feature type="signal peptide" evidence="5">
    <location>
        <begin position="1"/>
        <end position="25"/>
    </location>
</feature>
<accession>A0A8J7U354</accession>
<dbReference type="PROSITE" id="PS51007">
    <property type="entry name" value="CYTC"/>
    <property type="match status" value="1"/>
</dbReference>
<dbReference type="Proteomes" id="UP000664417">
    <property type="component" value="Unassembled WGS sequence"/>
</dbReference>
<dbReference type="GO" id="GO:0046872">
    <property type="term" value="F:metal ion binding"/>
    <property type="evidence" value="ECO:0007669"/>
    <property type="project" value="UniProtKB-KW"/>
</dbReference>
<feature type="domain" description="Cytochrome c" evidence="6">
    <location>
        <begin position="31"/>
        <end position="117"/>
    </location>
</feature>
<keyword evidence="3 4" id="KW-0408">Iron</keyword>
<evidence type="ECO:0000259" key="6">
    <source>
        <dbReference type="PROSITE" id="PS51007"/>
    </source>
</evidence>
<dbReference type="GO" id="GO:0009055">
    <property type="term" value="F:electron transfer activity"/>
    <property type="evidence" value="ECO:0007669"/>
    <property type="project" value="InterPro"/>
</dbReference>
<dbReference type="InterPro" id="IPR009056">
    <property type="entry name" value="Cyt_c-like_dom"/>
</dbReference>
<dbReference type="PANTHER" id="PTHR35008:SF4">
    <property type="entry name" value="BLL4482 PROTEIN"/>
    <property type="match status" value="1"/>
</dbReference>
<comment type="caution">
    <text evidence="7">The sequence shown here is derived from an EMBL/GenBank/DDBJ whole genome shotgun (WGS) entry which is preliminary data.</text>
</comment>
<evidence type="ECO:0000313" key="7">
    <source>
        <dbReference type="EMBL" id="MBO1320028.1"/>
    </source>
</evidence>
<dbReference type="PROSITE" id="PS51257">
    <property type="entry name" value="PROKAR_LIPOPROTEIN"/>
    <property type="match status" value="1"/>
</dbReference>
<name>A0A8J7U354_9BACT</name>
<dbReference type="GO" id="GO:0020037">
    <property type="term" value="F:heme binding"/>
    <property type="evidence" value="ECO:0007669"/>
    <property type="project" value="InterPro"/>
</dbReference>
<reference evidence="7" key="1">
    <citation type="submission" date="2021-03" db="EMBL/GenBank/DDBJ databases">
        <authorList>
            <person name="Wang G."/>
        </authorList>
    </citation>
    <scope>NUCLEOTIDE SEQUENCE</scope>
    <source>
        <strain evidence="7">KCTC 12899</strain>
    </source>
</reference>
<dbReference type="PANTHER" id="PTHR35008">
    <property type="entry name" value="BLL4482 PROTEIN-RELATED"/>
    <property type="match status" value="1"/>
</dbReference>
<evidence type="ECO:0000256" key="2">
    <source>
        <dbReference type="ARBA" id="ARBA00022723"/>
    </source>
</evidence>
<keyword evidence="1 4" id="KW-0349">Heme</keyword>
<dbReference type="InterPro" id="IPR051459">
    <property type="entry name" value="Cytochrome_c-type_DH"/>
</dbReference>